<dbReference type="Gene3D" id="3.40.50.720">
    <property type="entry name" value="NAD(P)-binding Rossmann-like Domain"/>
    <property type="match status" value="1"/>
</dbReference>
<dbReference type="GO" id="GO:0016616">
    <property type="term" value="F:oxidoreductase activity, acting on the CH-OH group of donors, NAD or NADP as acceptor"/>
    <property type="evidence" value="ECO:0007669"/>
    <property type="project" value="TreeGrafter"/>
</dbReference>
<dbReference type="EMBL" id="MCFA01000117">
    <property type="protein sequence ID" value="ORY06380.1"/>
    <property type="molecule type" value="Genomic_DNA"/>
</dbReference>
<dbReference type="InterPro" id="IPR050425">
    <property type="entry name" value="NAD(P)_dehydrat-like"/>
</dbReference>
<dbReference type="PANTHER" id="PTHR10366">
    <property type="entry name" value="NAD DEPENDENT EPIMERASE/DEHYDRATASE"/>
    <property type="match status" value="1"/>
</dbReference>
<dbReference type="Proteomes" id="UP000193144">
    <property type="component" value="Unassembled WGS sequence"/>
</dbReference>
<organism evidence="4 5">
    <name type="scientific">Clohesyomyces aquaticus</name>
    <dbReference type="NCBI Taxonomy" id="1231657"/>
    <lineage>
        <taxon>Eukaryota</taxon>
        <taxon>Fungi</taxon>
        <taxon>Dikarya</taxon>
        <taxon>Ascomycota</taxon>
        <taxon>Pezizomycotina</taxon>
        <taxon>Dothideomycetes</taxon>
        <taxon>Pleosporomycetidae</taxon>
        <taxon>Pleosporales</taxon>
        <taxon>Lindgomycetaceae</taxon>
        <taxon>Clohesyomyces</taxon>
    </lineage>
</organism>
<dbReference type="Pfam" id="PF01370">
    <property type="entry name" value="Epimerase"/>
    <property type="match status" value="1"/>
</dbReference>
<dbReference type="InterPro" id="IPR036291">
    <property type="entry name" value="NAD(P)-bd_dom_sf"/>
</dbReference>
<dbReference type="STRING" id="1231657.A0A1Y1Z7Y3"/>
<comment type="similarity">
    <text evidence="2">Belongs to the NAD(P)-dependent epimerase/dehydratase family. Dihydroflavonol-4-reductase subfamily.</text>
</comment>
<dbReference type="SUPFAM" id="SSF51735">
    <property type="entry name" value="NAD(P)-binding Rossmann-fold domains"/>
    <property type="match status" value="1"/>
</dbReference>
<accession>A0A1Y1Z7Y3</accession>
<dbReference type="InterPro" id="IPR001509">
    <property type="entry name" value="Epimerase_deHydtase"/>
</dbReference>
<evidence type="ECO:0000313" key="4">
    <source>
        <dbReference type="EMBL" id="ORY06380.1"/>
    </source>
</evidence>
<evidence type="ECO:0000313" key="5">
    <source>
        <dbReference type="Proteomes" id="UP000193144"/>
    </source>
</evidence>
<keyword evidence="1" id="KW-0560">Oxidoreductase</keyword>
<name>A0A1Y1Z7Y3_9PLEO</name>
<comment type="caution">
    <text evidence="4">The sequence shown here is derived from an EMBL/GenBank/DDBJ whole genome shotgun (WGS) entry which is preliminary data.</text>
</comment>
<evidence type="ECO:0000256" key="1">
    <source>
        <dbReference type="ARBA" id="ARBA00023002"/>
    </source>
</evidence>
<gene>
    <name evidence="4" type="ORF">BCR34DRAFT_632289</name>
</gene>
<dbReference type="OrthoDB" id="2735536at2759"/>
<protein>
    <recommendedName>
        <fullName evidence="3">NAD-dependent epimerase/dehydratase domain-containing protein</fullName>
    </recommendedName>
</protein>
<reference evidence="4 5" key="1">
    <citation type="submission" date="2016-07" db="EMBL/GenBank/DDBJ databases">
        <title>Pervasive Adenine N6-methylation of Active Genes in Fungi.</title>
        <authorList>
            <consortium name="DOE Joint Genome Institute"/>
            <person name="Mondo S.J."/>
            <person name="Dannebaum R.O."/>
            <person name="Kuo R.C."/>
            <person name="Labutti K."/>
            <person name="Haridas S."/>
            <person name="Kuo A."/>
            <person name="Salamov A."/>
            <person name="Ahrendt S.R."/>
            <person name="Lipzen A."/>
            <person name="Sullivan W."/>
            <person name="Andreopoulos W.B."/>
            <person name="Clum A."/>
            <person name="Lindquist E."/>
            <person name="Daum C."/>
            <person name="Ramamoorthy G.K."/>
            <person name="Gryganskyi A."/>
            <person name="Culley D."/>
            <person name="Magnuson J.K."/>
            <person name="James T.Y."/>
            <person name="O'Malley M.A."/>
            <person name="Stajich J.E."/>
            <person name="Spatafora J.W."/>
            <person name="Visel A."/>
            <person name="Grigoriev I.V."/>
        </authorList>
    </citation>
    <scope>NUCLEOTIDE SEQUENCE [LARGE SCALE GENOMIC DNA]</scope>
    <source>
        <strain evidence="4 5">CBS 115471</strain>
    </source>
</reference>
<sequence length="340" mass="37473">MSPSILDPIIPQDSRILVTAANGIIATHIVDQLLSLGFPVRGTVRSLSRCSWLPPLFSSRHPGSSFTLVEIQSSRASLPVIHVAAVNIFADELDAIPQSVAANLRILEAVARANKQGGDIKRVVITSSSWAVIYPQPNIPAHVTPSTYNLLAAKSLADHATPKQARALLTFVASKVAAEQESWAWMATHPDAKFVLNTVVPSSCFGPVLAPEYQEYPTTAGFVRSLYEGKNEGMFEWMEPQWFVHLRDSARLHVAAAVLKGVEGERVFAWAETYTWLGVRDVLEDEMGRNVGVTLKNKGVDLSTYDEKRSLELLERMGCIGWEGFATAVRENIRSYYPKE</sequence>
<proteinExistence type="inferred from homology"/>
<evidence type="ECO:0000256" key="2">
    <source>
        <dbReference type="ARBA" id="ARBA00023445"/>
    </source>
</evidence>
<evidence type="ECO:0000259" key="3">
    <source>
        <dbReference type="Pfam" id="PF01370"/>
    </source>
</evidence>
<keyword evidence="5" id="KW-1185">Reference proteome</keyword>
<dbReference type="PANTHER" id="PTHR10366:SF562">
    <property type="entry name" value="ALDEHYDE REDUCTASE II (AFU_ORTHOLOGUE AFUA_1G11360)"/>
    <property type="match status" value="1"/>
</dbReference>
<dbReference type="AlphaFoldDB" id="A0A1Y1Z7Y3"/>
<feature type="domain" description="NAD-dependent epimerase/dehydratase" evidence="3">
    <location>
        <begin position="16"/>
        <end position="258"/>
    </location>
</feature>